<reference evidence="1" key="1">
    <citation type="submission" date="2019-08" db="EMBL/GenBank/DDBJ databases">
        <authorList>
            <person name="Kucharzyk K."/>
            <person name="Murdoch R.W."/>
            <person name="Higgins S."/>
            <person name="Loffler F."/>
        </authorList>
    </citation>
    <scope>NUCLEOTIDE SEQUENCE</scope>
</reference>
<protein>
    <submittedName>
        <fullName evidence="1">Uncharacterized protein</fullName>
    </submittedName>
</protein>
<accession>A0A645IT31</accession>
<name>A0A645IT31_9ZZZZ</name>
<sequence>MIQINFSQTECYPGLETGMFNNFTFLHFWVDIFLYIGTREAIVLSAGRSSGSMRTNHVDVISSTVFFYIDVMNISSFLS</sequence>
<comment type="caution">
    <text evidence="1">The sequence shown here is derived from an EMBL/GenBank/DDBJ whole genome shotgun (WGS) entry which is preliminary data.</text>
</comment>
<proteinExistence type="predicted"/>
<evidence type="ECO:0000313" key="1">
    <source>
        <dbReference type="EMBL" id="MPN53982.1"/>
    </source>
</evidence>
<dbReference type="EMBL" id="VSSQ01121732">
    <property type="protein sequence ID" value="MPN53982.1"/>
    <property type="molecule type" value="Genomic_DNA"/>
</dbReference>
<gene>
    <name evidence="1" type="ORF">SDC9_201651</name>
</gene>
<dbReference type="AlphaFoldDB" id="A0A645IT31"/>
<organism evidence="1">
    <name type="scientific">bioreactor metagenome</name>
    <dbReference type="NCBI Taxonomy" id="1076179"/>
    <lineage>
        <taxon>unclassified sequences</taxon>
        <taxon>metagenomes</taxon>
        <taxon>ecological metagenomes</taxon>
    </lineage>
</organism>